<feature type="signal peptide" evidence="2">
    <location>
        <begin position="1"/>
        <end position="32"/>
    </location>
</feature>
<proteinExistence type="predicted"/>
<evidence type="ECO:0000313" key="4">
    <source>
        <dbReference type="EMBL" id="AGC72269.1"/>
    </source>
</evidence>
<name>L7VXB4_9BACT</name>
<accession>L7VXB4</accession>
<dbReference type="InterPro" id="IPR003646">
    <property type="entry name" value="SH3-like_bac-type"/>
</dbReference>
<evidence type="ECO:0000256" key="1">
    <source>
        <dbReference type="SAM" id="MobiDB-lite"/>
    </source>
</evidence>
<dbReference type="AlphaFoldDB" id="L7VXB4"/>
<dbReference type="EMBL" id="JX649897">
    <property type="protein sequence ID" value="AGC72269.1"/>
    <property type="molecule type" value="Genomic_DNA"/>
</dbReference>
<feature type="region of interest" description="Disordered" evidence="1">
    <location>
        <begin position="166"/>
        <end position="214"/>
    </location>
</feature>
<dbReference type="Gene3D" id="2.30.30.40">
    <property type="entry name" value="SH3 Domains"/>
    <property type="match status" value="1"/>
</dbReference>
<organism evidence="4">
    <name type="scientific">uncultured bacterium A1Q1_fos_1266</name>
    <dbReference type="NCBI Taxonomy" id="1256546"/>
    <lineage>
        <taxon>Bacteria</taxon>
        <taxon>environmental samples</taxon>
    </lineage>
</organism>
<evidence type="ECO:0000256" key="2">
    <source>
        <dbReference type="SAM" id="SignalP"/>
    </source>
</evidence>
<sequence length="214" mass="23569">MKYQFKSILNGAKTATSVFVAAVALSSLSATAYAQQQAYTNKAVNLRAGPSTDYPIVMRLPTGAGVIVMGCIDNYHWCDVSVGDNRGWLYAGNIIYAYQGNHVTVLTYGTVIGIGITPFVFGNYWDSYYTNYPWYPQRQYWSNRPYNQPHYVRPAVVHRAPVANVQPVRPPSTAPVQVRPVRPAPAARAPQQRSVAPPSTQRSAPSAHVSPVRP</sequence>
<protein>
    <submittedName>
        <fullName evidence="4">SH3, type 3</fullName>
    </submittedName>
</protein>
<dbReference type="SMART" id="SM00287">
    <property type="entry name" value="SH3b"/>
    <property type="match status" value="1"/>
</dbReference>
<evidence type="ECO:0000259" key="3">
    <source>
        <dbReference type="SMART" id="SM00287"/>
    </source>
</evidence>
<dbReference type="Pfam" id="PF08239">
    <property type="entry name" value="SH3_3"/>
    <property type="match status" value="1"/>
</dbReference>
<feature type="domain" description="SH3b" evidence="3">
    <location>
        <begin position="34"/>
        <end position="98"/>
    </location>
</feature>
<reference evidence="4" key="1">
    <citation type="submission" date="2012-09" db="EMBL/GenBank/DDBJ databases">
        <title>Metagenomic Characterization of a Microbial Community in Wastewater Detects High Levels of Antibiotic Resistance.</title>
        <authorList>
            <person name="Abrams M."/>
            <person name="Caldwell A."/>
            <person name="Vandaei E."/>
            <person name="Lee W."/>
            <person name="Perrott J."/>
            <person name="Khan S.Y."/>
            <person name="Ta J."/>
            <person name="Romero D."/>
            <person name="Nguyen V."/>
            <person name="Pourmand N."/>
            <person name="Ouverney C.C."/>
        </authorList>
    </citation>
    <scope>NUCLEOTIDE SEQUENCE</scope>
</reference>
<feature type="compositionally biased region" description="Low complexity" evidence="1">
    <location>
        <begin position="174"/>
        <end position="198"/>
    </location>
</feature>
<keyword evidence="2" id="KW-0732">Signal</keyword>
<feature type="chain" id="PRO_5003985197" evidence="2">
    <location>
        <begin position="33"/>
        <end position="214"/>
    </location>
</feature>